<organism evidence="2 3">
    <name type="scientific">Butyrivibrio proteoclasticus</name>
    <dbReference type="NCBI Taxonomy" id="43305"/>
    <lineage>
        <taxon>Bacteria</taxon>
        <taxon>Bacillati</taxon>
        <taxon>Bacillota</taxon>
        <taxon>Clostridia</taxon>
        <taxon>Lachnospirales</taxon>
        <taxon>Lachnospiraceae</taxon>
        <taxon>Butyrivibrio</taxon>
    </lineage>
</organism>
<keyword evidence="1" id="KW-0812">Transmembrane</keyword>
<protein>
    <submittedName>
        <fullName evidence="2">EpsG family protein</fullName>
    </submittedName>
</protein>
<keyword evidence="1" id="KW-1133">Transmembrane helix</keyword>
<dbReference type="AlphaFoldDB" id="A0A1I5X7S7"/>
<feature type="transmembrane region" description="Helical" evidence="1">
    <location>
        <begin position="58"/>
        <end position="76"/>
    </location>
</feature>
<accession>A0A1I5X7S7</accession>
<dbReference type="Proteomes" id="UP000182624">
    <property type="component" value="Unassembled WGS sequence"/>
</dbReference>
<name>A0A1I5X7S7_9FIRM</name>
<evidence type="ECO:0000256" key="1">
    <source>
        <dbReference type="SAM" id="Phobius"/>
    </source>
</evidence>
<keyword evidence="1" id="KW-0472">Membrane</keyword>
<dbReference type="EMBL" id="FOXO01000029">
    <property type="protein sequence ID" value="SFQ28035.1"/>
    <property type="molecule type" value="Genomic_DNA"/>
</dbReference>
<dbReference type="InterPro" id="IPR049458">
    <property type="entry name" value="EpsG-like"/>
</dbReference>
<evidence type="ECO:0000313" key="2">
    <source>
        <dbReference type="EMBL" id="SFQ28035.1"/>
    </source>
</evidence>
<sequence>MSLRKYTVGNDLHYQYYRNFIQYHDLPWKYIYSVRTRYEPGFLTFFKICGLISDNPQVMIIIHSLFVIGVFVYFFYENCDNLPIAIYLFVTLNH</sequence>
<reference evidence="3" key="1">
    <citation type="submission" date="2016-10" db="EMBL/GenBank/DDBJ databases">
        <authorList>
            <person name="Varghese N."/>
            <person name="Submissions S."/>
        </authorList>
    </citation>
    <scope>NUCLEOTIDE SEQUENCE [LARGE SCALE GENOMIC DNA]</scope>
    <source>
        <strain evidence="3">P18</strain>
    </source>
</reference>
<dbReference type="Pfam" id="PF14897">
    <property type="entry name" value="EpsG"/>
    <property type="match status" value="1"/>
</dbReference>
<evidence type="ECO:0000313" key="3">
    <source>
        <dbReference type="Proteomes" id="UP000182624"/>
    </source>
</evidence>
<gene>
    <name evidence="2" type="ORF">SAMN04487928_12914</name>
</gene>
<keyword evidence="3" id="KW-1185">Reference proteome</keyword>
<proteinExistence type="predicted"/>